<evidence type="ECO:0000256" key="1">
    <source>
        <dbReference type="SAM" id="MobiDB-lite"/>
    </source>
</evidence>
<feature type="region of interest" description="Disordered" evidence="1">
    <location>
        <begin position="757"/>
        <end position="781"/>
    </location>
</feature>
<dbReference type="AlphaFoldDB" id="A0A836KB05"/>
<feature type="transmembrane region" description="Helical" evidence="2">
    <location>
        <begin position="576"/>
        <end position="599"/>
    </location>
</feature>
<reference evidence="3 4" key="1">
    <citation type="submission" date="2021-02" db="EMBL/GenBank/DDBJ databases">
        <title>Leishmania (Mundinia) enrietti genome sequencing and assembly.</title>
        <authorList>
            <person name="Almutairi H."/>
            <person name="Gatherer D."/>
        </authorList>
    </citation>
    <scope>NUCLEOTIDE SEQUENCE [LARGE SCALE GENOMIC DNA]</scope>
    <source>
        <strain evidence="3">CUR178</strain>
    </source>
</reference>
<comment type="caution">
    <text evidence="3">The sequence shown here is derived from an EMBL/GenBank/DDBJ whole genome shotgun (WGS) entry which is preliminary data.</text>
</comment>
<protein>
    <submittedName>
        <fullName evidence="3">Uncharacterized protein</fullName>
    </submittedName>
</protein>
<proteinExistence type="predicted"/>
<feature type="region of interest" description="Disordered" evidence="1">
    <location>
        <begin position="201"/>
        <end position="226"/>
    </location>
</feature>
<feature type="region of interest" description="Disordered" evidence="1">
    <location>
        <begin position="364"/>
        <end position="416"/>
    </location>
</feature>
<feature type="transmembrane region" description="Helical" evidence="2">
    <location>
        <begin position="697"/>
        <end position="730"/>
    </location>
</feature>
<feature type="region of interest" description="Disordered" evidence="1">
    <location>
        <begin position="99"/>
        <end position="122"/>
    </location>
</feature>
<feature type="transmembrane region" description="Helical" evidence="2">
    <location>
        <begin position="16"/>
        <end position="37"/>
    </location>
</feature>
<keyword evidence="2" id="KW-1133">Transmembrane helix</keyword>
<keyword evidence="2" id="KW-0812">Transmembrane</keyword>
<keyword evidence="2" id="KW-0472">Membrane</keyword>
<evidence type="ECO:0000313" key="3">
    <source>
        <dbReference type="EMBL" id="KAG5469834.1"/>
    </source>
</evidence>
<feature type="transmembrane region" description="Helical" evidence="2">
    <location>
        <begin position="62"/>
        <end position="84"/>
    </location>
</feature>
<feature type="region of interest" description="Disordered" evidence="1">
    <location>
        <begin position="479"/>
        <end position="512"/>
    </location>
</feature>
<evidence type="ECO:0000256" key="2">
    <source>
        <dbReference type="SAM" id="Phobius"/>
    </source>
</evidence>
<dbReference type="EMBL" id="JAFHKP010000033">
    <property type="protein sequence ID" value="KAG5469834.1"/>
    <property type="molecule type" value="Genomic_DNA"/>
</dbReference>
<accession>A0A836KB05</accession>
<feature type="compositionally biased region" description="Polar residues" evidence="1">
    <location>
        <begin position="203"/>
        <end position="226"/>
    </location>
</feature>
<organism evidence="3 4">
    <name type="scientific">Leishmania enriettii</name>
    <dbReference type="NCBI Taxonomy" id="5663"/>
    <lineage>
        <taxon>Eukaryota</taxon>
        <taxon>Discoba</taxon>
        <taxon>Euglenozoa</taxon>
        <taxon>Kinetoplastea</taxon>
        <taxon>Metakinetoplastina</taxon>
        <taxon>Trypanosomatida</taxon>
        <taxon>Trypanosomatidae</taxon>
        <taxon>Leishmaniinae</taxon>
        <taxon>Leishmania</taxon>
    </lineage>
</organism>
<keyword evidence="4" id="KW-1185">Reference proteome</keyword>
<dbReference type="OrthoDB" id="266621at2759"/>
<gene>
    <name evidence="3" type="ORF">CUR178_01974</name>
</gene>
<name>A0A836KB05_LEIEN</name>
<evidence type="ECO:0000313" key="4">
    <source>
        <dbReference type="Proteomes" id="UP000674179"/>
    </source>
</evidence>
<dbReference type="Proteomes" id="UP000674179">
    <property type="component" value="Chromosome 33"/>
</dbReference>
<dbReference type="KEGG" id="lenr:94169249"/>
<feature type="compositionally biased region" description="Low complexity" evidence="1">
    <location>
        <begin position="758"/>
        <end position="775"/>
    </location>
</feature>
<dbReference type="GeneID" id="94169249"/>
<dbReference type="RefSeq" id="XP_067689842.1">
    <property type="nucleotide sequence ID" value="XM_067833739.1"/>
</dbReference>
<sequence>MPQKLTARQYTQVRRVLIIAHLSTFAFSLSMLLVAVAERRRYMGYFKIVTGQHRGANSSIDFMVASGAVGLVQPLLFFCIHLAYPFALQRQWAVPDDRERRDTEAAKKQQAQEGPCALRAKSSAKRSALFDLTDTSARTANSAHRRPPLSRIGIAAEEAPHETEAAAAVPPAATAALRPSLSAQGLSHPRQRSLLLLKAPSDSPLSITRPPSTKCTDFSSSTPQGASMVSRGSCTAAADILTSAFSTPSITEAGVDMSNTTTPLSRSPKVDAEGLEVASKGLVAAAVPSGHRLIGSCRAVNVPKDCFSTMDDRAVFTRDEHEDAAVAATVTAATAGYADVSEGFLPVSDGAPLLRWMSKTVTPGASATQAGVDGSTPAAAPADARDDTASRPDSAFPQSATALCRPPPPTLVSSSGSPLTLLLHSVNLRGAGDTTSAQQDCAGILTATPSKRSAMATLTVAVTAAGPGVSSTRDTRVAVQSSEEMHPPEVSAKGAREGGPRHRSSPGDMSRGGFASAVSQALPWRASICAAAEALLTRSHPSRRPSDSSLRASARPLPPALLHMYFKSETTFRSLLTAYFTFAAIGILFMYFFGMLWLVRNELNGLNNLVSMADGWKKVFVSQKVTPAIDISLCKAELEGRCSGGTHLCNATMYDSAEAAHNVSCPFCTPSQQQLISTFTGLCSAAYNPKVSYSTSFLALLALSVSTSLVSLCVAVFSCSTGVLASVGYATLSEREKEAREAQVLLDAGGLFSPPEHAPLSHSSKSPVSASPPLSHVAADETSSLTSQLVVAPSRERLMHTFEGLHAPSAALLPPLWTVMAEMSDSGDSSLVPPVSLM</sequence>